<evidence type="ECO:0000313" key="8">
    <source>
        <dbReference type="WBParaSite" id="PSAMB.scaffold6447size9462.g28521.t1"/>
    </source>
</evidence>
<dbReference type="PROSITE" id="PS50262">
    <property type="entry name" value="G_PROTEIN_RECEP_F1_2"/>
    <property type="match status" value="1"/>
</dbReference>
<dbReference type="SMART" id="SM00034">
    <property type="entry name" value="CLECT"/>
    <property type="match status" value="2"/>
</dbReference>
<feature type="transmembrane region" description="Helical" evidence="5">
    <location>
        <begin position="452"/>
        <end position="480"/>
    </location>
</feature>
<keyword evidence="4 5" id="KW-0472">Membrane</keyword>
<dbReference type="Gene3D" id="3.10.100.10">
    <property type="entry name" value="Mannose-Binding Protein A, subunit A"/>
    <property type="match status" value="2"/>
</dbReference>
<dbReference type="InterPro" id="IPR016186">
    <property type="entry name" value="C-type_lectin-like/link_sf"/>
</dbReference>
<sequence length="1811" mass="200166">MPSGASTVFAPLPLPTTYLRRLFLSILWFNFRSLLLAVNRRPLRPSRTDAAAGAKKLRISYVVVSNGASVVVVVVIVPGGTSLGVAAGVLLTTWTTTTITGRNRRRNPRRRRRTYGRAVTAFDAFVMEDGCWSANTTVFDACCRIKNISWRQPEWFAVPLYGYVAPLIVAVTIVTNTFIVLVLSHKNLRTPTNHVLLAMAVAELMTGLSSSPWLVYYYTLQGYVVDHHHGLSEFWCRYSDYFATHLPTIFHTAAIWLTVYLAIQRYIYVCVPGLVSRYCTLAKTRCFITAICVAALISESPNFLAVSSFSMVPNETMLAAKGLRDDYRVCVRRYSPVVEFAIGTDLFFSTLLWYRVVFVHFLPCALLLIFTWKLVKTIRKADRKRFTNMISSQPTAMLTHQRSTVLHSRLMHATTRMLIVVISIFLMIEIPVALIFILHIATVMYELLPRWIYHPISILIILRNIMIIFTYPLNFAIYCGMSEQFRQQFRQLFSRHLLYVPSPATQLTNGGIPRFSVQLIEINKLRHHRSMILDRFDLQSGRRMSTTRISPNRRSRSLFDDDCISTFVRPQPRETLAEINAQAATWNLALQPNINNNNCIIVLDALKLSDTTNLMASYDKEANATKKLSAADDTVPADKSISVTDSTFTSAYSDSESIAIYRSISVVRWKSYTVNPNDTAYEPTLTRHNLARQITFELNSVDDWNVSYPYLYKLTSTGPRQDAEIECSGSQYSAHLAEIKSVAELTTIANFFPADSTSDVFVGLYWNGQLRWIGDDAVVSFTPVWCSQQPSSPTNISLNIGGKCFKASSGSGKGLCRTNEPFYSVKLQLIGDDGANDIIESVGAHTVIHTFTTIGLYNASMIFVLDPVLDDFAIFQSPPGLVVAHGPPDQVDIDAPPYIFFGSDLNIIISTDYPDLLPYTFDVYVNEEAVKIDTKQTSFSLSFDYLSTTPVRVRAYNMFGFTDKTISVDGYCNGDFTSAIVAFPYDGAAPWMKALTSQNNVLQNYLVHLYPEIELDQTDGVCSGSWISNGEFEYRAVTTATTMSDAIANCNRSSAALFTITSNDDAEFAAIAAEYFGTDGWMTGISYFSGRWTLADGTQAYYLPGASASASSGKALKFDASDRTFKEESATASLPYLCRRQNHCKSFNISTNPSNIEPKKIDSTPLEFVLPDLASYTVSFTSKEYSDLGVTRQGSVGVKTVSPLLNTPIVLHKDKEIVNNSIEFVVQPPYDDEALYTYAWTFTNKDFTSVNVTVASGGATLEQFFDTVGSNKGYDVVCCISDAYSSVEYYGNFKIMPLLKDMDVSLHFPYNGDTNDLRTPVSSDNYILANAPLSIAVKFGTGSANSFKVTAWNIDDPSVEGIVQNFTGTTKLSITLPPGRWNVLVAETGQNMSVSFPCIALPKVPQLTFTSTSDNSMTYEMKDFQAQFIDTPVGAIPNTCLSLNYGNSDQINQYGPAQFCNISSDIQAENGAHQDDDMRNPMDFSKTFSNPGSFALTATLRNLVSESLAVFPYTISNDTCHSPRLTIQDASAEVEAAPSFRRCASVKLSTNTALNCSYTTSVTRSWTAEILNDISFVGTGQFVDLSSAITNLAQFQAPANILPVGTYKIKYSVQMDPGSMPKDRGPVVGSTYGYYRVLPCNITAALTDPPLSMVQLGLTGSITVMPGTASLEPNIPPGEPKNFDSITYVCKKLSGGGGDCFKQGPDRPALRGEKMQIQGSWFETGIYELGVIVQKTYVIGDVTEVLKSTAFMNISVISGTPLTVSIAGTQPAFWTPYNGGILFNPTYDVNVIGTCADCNTANTISYSWKLE</sequence>
<organism evidence="7 8">
    <name type="scientific">Plectus sambesii</name>
    <dbReference type="NCBI Taxonomy" id="2011161"/>
    <lineage>
        <taxon>Eukaryota</taxon>
        <taxon>Metazoa</taxon>
        <taxon>Ecdysozoa</taxon>
        <taxon>Nematoda</taxon>
        <taxon>Chromadorea</taxon>
        <taxon>Plectida</taxon>
        <taxon>Plectina</taxon>
        <taxon>Plectoidea</taxon>
        <taxon>Plectidae</taxon>
        <taxon>Plectus</taxon>
    </lineage>
</organism>
<feature type="transmembrane region" description="Helical" evidence="5">
    <location>
        <begin position="160"/>
        <end position="183"/>
    </location>
</feature>
<dbReference type="PANTHER" id="PTHR47023">
    <property type="entry name" value="SEX PEPTIDE RECEPTOR"/>
    <property type="match status" value="1"/>
</dbReference>
<feature type="transmembrane region" description="Helical" evidence="5">
    <location>
        <begin position="18"/>
        <end position="38"/>
    </location>
</feature>
<comment type="subcellular location">
    <subcellularLocation>
        <location evidence="1">Membrane</location>
    </subcellularLocation>
</comment>
<reference evidence="8" key="1">
    <citation type="submission" date="2022-11" db="UniProtKB">
        <authorList>
            <consortium name="WormBaseParasite"/>
        </authorList>
    </citation>
    <scope>IDENTIFICATION</scope>
</reference>
<keyword evidence="3 5" id="KW-1133">Transmembrane helix</keyword>
<dbReference type="InterPro" id="IPR016187">
    <property type="entry name" value="CTDL_fold"/>
</dbReference>
<dbReference type="InterPro" id="IPR019427">
    <property type="entry name" value="7TM_GPCR_serpentine_rcpt_Srw"/>
</dbReference>
<dbReference type="InterPro" id="IPR001304">
    <property type="entry name" value="C-type_lectin-like"/>
</dbReference>
<evidence type="ECO:0000313" key="7">
    <source>
        <dbReference type="Proteomes" id="UP000887566"/>
    </source>
</evidence>
<feature type="transmembrane region" description="Helical" evidence="5">
    <location>
        <begin position="59"/>
        <end position="77"/>
    </location>
</feature>
<evidence type="ECO:0000256" key="4">
    <source>
        <dbReference type="ARBA" id="ARBA00023136"/>
    </source>
</evidence>
<feature type="domain" description="G-protein coupled receptors family 1 profile" evidence="6">
    <location>
        <begin position="175"/>
        <end position="478"/>
    </location>
</feature>
<feature type="transmembrane region" description="Helical" evidence="5">
    <location>
        <begin position="417"/>
        <end position="440"/>
    </location>
</feature>
<dbReference type="Pfam" id="PF10324">
    <property type="entry name" value="7TM_GPCR_Srw"/>
    <property type="match status" value="1"/>
</dbReference>
<dbReference type="SUPFAM" id="SSF81321">
    <property type="entry name" value="Family A G protein-coupled receptor-like"/>
    <property type="match status" value="1"/>
</dbReference>
<dbReference type="Proteomes" id="UP000887566">
    <property type="component" value="Unplaced"/>
</dbReference>
<keyword evidence="2 5" id="KW-0812">Transmembrane</keyword>
<evidence type="ECO:0000256" key="2">
    <source>
        <dbReference type="ARBA" id="ARBA00022692"/>
    </source>
</evidence>
<feature type="transmembrane region" description="Helical" evidence="5">
    <location>
        <begin position="352"/>
        <end position="375"/>
    </location>
</feature>
<evidence type="ECO:0000259" key="6">
    <source>
        <dbReference type="PROSITE" id="PS50262"/>
    </source>
</evidence>
<dbReference type="PRINTS" id="PR00237">
    <property type="entry name" value="GPCRRHODOPSN"/>
</dbReference>
<accession>A0A914X311</accession>
<feature type="transmembrane region" description="Helical" evidence="5">
    <location>
        <begin position="195"/>
        <end position="220"/>
    </location>
</feature>
<dbReference type="InterPro" id="IPR053071">
    <property type="entry name" value="GPCR1-related_rcpt"/>
</dbReference>
<dbReference type="InterPro" id="IPR000276">
    <property type="entry name" value="GPCR_Rhodpsn"/>
</dbReference>
<dbReference type="PANTHER" id="PTHR47023:SF1">
    <property type="entry name" value="SEX PEPTIDE RECEPTOR"/>
    <property type="match status" value="1"/>
</dbReference>
<dbReference type="SUPFAM" id="SSF56436">
    <property type="entry name" value="C-type lectin-like"/>
    <property type="match status" value="2"/>
</dbReference>
<dbReference type="Gene3D" id="1.20.1070.10">
    <property type="entry name" value="Rhodopsin 7-helix transmembrane proteins"/>
    <property type="match status" value="1"/>
</dbReference>
<dbReference type="GO" id="GO:0016020">
    <property type="term" value="C:membrane"/>
    <property type="evidence" value="ECO:0007669"/>
    <property type="project" value="UniProtKB-SubCell"/>
</dbReference>
<evidence type="ECO:0000256" key="1">
    <source>
        <dbReference type="ARBA" id="ARBA00004370"/>
    </source>
</evidence>
<dbReference type="CDD" id="cd14978">
    <property type="entry name" value="7tmA_FMRFamide_R-like"/>
    <property type="match status" value="1"/>
</dbReference>
<feature type="transmembrane region" description="Helical" evidence="5">
    <location>
        <begin position="241"/>
        <end position="263"/>
    </location>
</feature>
<dbReference type="GO" id="GO:0008528">
    <property type="term" value="F:G protein-coupled peptide receptor activity"/>
    <property type="evidence" value="ECO:0007669"/>
    <property type="project" value="InterPro"/>
</dbReference>
<proteinExistence type="predicted"/>
<evidence type="ECO:0000256" key="5">
    <source>
        <dbReference type="SAM" id="Phobius"/>
    </source>
</evidence>
<protein>
    <submittedName>
        <fullName evidence="8">G-protein coupled receptors family 1 profile domain-containing protein</fullName>
    </submittedName>
</protein>
<keyword evidence="7" id="KW-1185">Reference proteome</keyword>
<dbReference type="WBParaSite" id="PSAMB.scaffold6447size9462.g28521.t1">
    <property type="protein sequence ID" value="PSAMB.scaffold6447size9462.g28521.t1"/>
    <property type="gene ID" value="PSAMB.scaffold6447size9462.g28521"/>
</dbReference>
<dbReference type="InterPro" id="IPR017452">
    <property type="entry name" value="GPCR_Rhodpsn_7TM"/>
</dbReference>
<evidence type="ECO:0000256" key="3">
    <source>
        <dbReference type="ARBA" id="ARBA00022989"/>
    </source>
</evidence>
<dbReference type="CDD" id="cd00037">
    <property type="entry name" value="CLECT"/>
    <property type="match status" value="2"/>
</dbReference>
<name>A0A914X311_9BILA</name>